<dbReference type="SMART" id="SM00729">
    <property type="entry name" value="Elp3"/>
    <property type="match status" value="1"/>
</dbReference>
<evidence type="ECO:0000256" key="1">
    <source>
        <dbReference type="ARBA" id="ARBA00001966"/>
    </source>
</evidence>
<dbReference type="InterPro" id="IPR007197">
    <property type="entry name" value="rSAM"/>
</dbReference>
<sequence>MAAPRNTRPSPQGTPEPFFDALVVVPPPSPSDTNPPLGPAVLATVAARSGFRVEVLDLNILLLRRFESRAAGLSRTLGDHGKDRSGVAAAAEWLFAHTGLRDTPPLHLPDTADPVAGMHYPLSAVTAAVTVAANDPEPWRAWLEQQLRGLCDRSPTMVGVSLMGPSQVFAGLLVLRVAKEIWPGTTTVLGGSHVTLLREEMLRDPRLGEVADLVLAGHCEDEFVAALARLSPRGIRRPLLPPRPPADTRFEYLPTFSERQLAHYDRRWLTLPVQFTRGCSYGRCTFCTYPVVEPQITALAPDAARGTIDALVRAHGVRRFSLKDSLFTAPMLRALAQALLREPVAGGVRWSATTKASRALIPLAPLLADSGLDTVEIGVETISPTGQRLFDKRADPAMLEELILALAEQGITVVTNLIFGFPGEREQEARAQLAWFLRLRATAPADRVDCSLNMLEMVRGAPMVTHPPPEVELNGVAPWAFSYAWNAPAWRRDFAGGLERVERARREAPPLADTTAHLDPAAQPATSPRS</sequence>
<evidence type="ECO:0000259" key="7">
    <source>
        <dbReference type="PROSITE" id="PS51918"/>
    </source>
</evidence>
<dbReference type="InterPro" id="IPR023404">
    <property type="entry name" value="rSAM_horseshoe"/>
</dbReference>
<protein>
    <submittedName>
        <fullName evidence="8">B12-binding domain-containing radical SAM protein</fullName>
    </submittedName>
</protein>
<dbReference type="CDD" id="cd01335">
    <property type="entry name" value="Radical_SAM"/>
    <property type="match status" value="1"/>
</dbReference>
<keyword evidence="2" id="KW-0949">S-adenosyl-L-methionine</keyword>
<keyword evidence="4" id="KW-0408">Iron</keyword>
<dbReference type="PANTHER" id="PTHR43409:SF7">
    <property type="entry name" value="BLL1977 PROTEIN"/>
    <property type="match status" value="1"/>
</dbReference>
<evidence type="ECO:0000256" key="3">
    <source>
        <dbReference type="ARBA" id="ARBA00022723"/>
    </source>
</evidence>
<keyword evidence="5" id="KW-0411">Iron-sulfur</keyword>
<dbReference type="Proteomes" id="UP001611075">
    <property type="component" value="Unassembled WGS sequence"/>
</dbReference>
<evidence type="ECO:0000256" key="6">
    <source>
        <dbReference type="SAM" id="MobiDB-lite"/>
    </source>
</evidence>
<comment type="caution">
    <text evidence="8">The sequence shown here is derived from an EMBL/GenBank/DDBJ whole genome shotgun (WGS) entry which is preliminary data.</text>
</comment>
<comment type="cofactor">
    <cofactor evidence="1">
        <name>[4Fe-4S] cluster</name>
        <dbReference type="ChEBI" id="CHEBI:49883"/>
    </cofactor>
</comment>
<dbReference type="InterPro" id="IPR058240">
    <property type="entry name" value="rSAM_sf"/>
</dbReference>
<dbReference type="PANTHER" id="PTHR43409">
    <property type="entry name" value="ANAEROBIC MAGNESIUM-PROTOPORPHYRIN IX MONOMETHYL ESTER CYCLASE-RELATED"/>
    <property type="match status" value="1"/>
</dbReference>
<evidence type="ECO:0000256" key="2">
    <source>
        <dbReference type="ARBA" id="ARBA00022691"/>
    </source>
</evidence>
<organism evidence="8 9">
    <name type="scientific">Micromonospora rubida</name>
    <dbReference type="NCBI Taxonomy" id="2697657"/>
    <lineage>
        <taxon>Bacteria</taxon>
        <taxon>Bacillati</taxon>
        <taxon>Actinomycetota</taxon>
        <taxon>Actinomycetes</taxon>
        <taxon>Micromonosporales</taxon>
        <taxon>Micromonosporaceae</taxon>
        <taxon>Micromonospora</taxon>
    </lineage>
</organism>
<evidence type="ECO:0000256" key="4">
    <source>
        <dbReference type="ARBA" id="ARBA00023004"/>
    </source>
</evidence>
<feature type="region of interest" description="Disordered" evidence="6">
    <location>
        <begin position="505"/>
        <end position="530"/>
    </location>
</feature>
<evidence type="ECO:0000313" key="9">
    <source>
        <dbReference type="Proteomes" id="UP001611075"/>
    </source>
</evidence>
<keyword evidence="3" id="KW-0479">Metal-binding</keyword>
<reference evidence="8 9" key="1">
    <citation type="submission" date="2024-10" db="EMBL/GenBank/DDBJ databases">
        <title>The Natural Products Discovery Center: Release of the First 8490 Sequenced Strains for Exploring Actinobacteria Biosynthetic Diversity.</title>
        <authorList>
            <person name="Kalkreuter E."/>
            <person name="Kautsar S.A."/>
            <person name="Yang D."/>
            <person name="Bader C.D."/>
            <person name="Teijaro C.N."/>
            <person name="Fluegel L."/>
            <person name="Davis C.M."/>
            <person name="Simpson J.R."/>
            <person name="Lauterbach L."/>
            <person name="Steele A.D."/>
            <person name="Gui C."/>
            <person name="Meng S."/>
            <person name="Li G."/>
            <person name="Viehrig K."/>
            <person name="Ye F."/>
            <person name="Su P."/>
            <person name="Kiefer A.F."/>
            <person name="Nichols A."/>
            <person name="Cepeda A.J."/>
            <person name="Yan W."/>
            <person name="Fan B."/>
            <person name="Jiang Y."/>
            <person name="Adhikari A."/>
            <person name="Zheng C.-J."/>
            <person name="Schuster L."/>
            <person name="Cowan T.M."/>
            <person name="Smanski M.J."/>
            <person name="Chevrette M.G."/>
            <person name="De Carvalho L.P.S."/>
            <person name="Shen B."/>
        </authorList>
    </citation>
    <scope>NUCLEOTIDE SEQUENCE [LARGE SCALE GENOMIC DNA]</scope>
    <source>
        <strain evidence="8 9">NPDC021253</strain>
    </source>
</reference>
<dbReference type="Gene3D" id="3.40.50.280">
    <property type="entry name" value="Cobalamin-binding domain"/>
    <property type="match status" value="1"/>
</dbReference>
<dbReference type="Gene3D" id="3.80.30.20">
    <property type="entry name" value="tm_1862 like domain"/>
    <property type="match status" value="1"/>
</dbReference>
<dbReference type="InterPro" id="IPR051198">
    <property type="entry name" value="BchE-like"/>
</dbReference>
<dbReference type="RefSeq" id="WP_396685034.1">
    <property type="nucleotide sequence ID" value="NZ_JBIRPU010000031.1"/>
</dbReference>
<dbReference type="Pfam" id="PF04055">
    <property type="entry name" value="Radical_SAM"/>
    <property type="match status" value="1"/>
</dbReference>
<dbReference type="SFLD" id="SFLDG01082">
    <property type="entry name" value="B12-binding_domain_containing"/>
    <property type="match status" value="1"/>
</dbReference>
<dbReference type="SFLD" id="SFLDS00029">
    <property type="entry name" value="Radical_SAM"/>
    <property type="match status" value="1"/>
</dbReference>
<dbReference type="PROSITE" id="PS51918">
    <property type="entry name" value="RADICAL_SAM"/>
    <property type="match status" value="1"/>
</dbReference>
<accession>A0ABW7SSK2</accession>
<dbReference type="EMBL" id="JBIRPU010000031">
    <property type="protein sequence ID" value="MFI0796684.1"/>
    <property type="molecule type" value="Genomic_DNA"/>
</dbReference>
<name>A0ABW7SSK2_9ACTN</name>
<evidence type="ECO:0000313" key="8">
    <source>
        <dbReference type="EMBL" id="MFI0796684.1"/>
    </source>
</evidence>
<gene>
    <name evidence="8" type="ORF">ACH4OY_28950</name>
</gene>
<keyword evidence="9" id="KW-1185">Reference proteome</keyword>
<evidence type="ECO:0000256" key="5">
    <source>
        <dbReference type="ARBA" id="ARBA00023014"/>
    </source>
</evidence>
<dbReference type="InterPro" id="IPR006638">
    <property type="entry name" value="Elp3/MiaA/NifB-like_rSAM"/>
</dbReference>
<proteinExistence type="predicted"/>
<feature type="domain" description="Radical SAM core" evidence="7">
    <location>
        <begin position="263"/>
        <end position="498"/>
    </location>
</feature>
<dbReference type="SUPFAM" id="SSF102114">
    <property type="entry name" value="Radical SAM enzymes"/>
    <property type="match status" value="1"/>
</dbReference>